<dbReference type="STRING" id="391625.PPSIR1_07218"/>
<evidence type="ECO:0000256" key="1">
    <source>
        <dbReference type="SAM" id="Phobius"/>
    </source>
</evidence>
<comment type="caution">
    <text evidence="2">The sequence shown here is derived from an EMBL/GenBank/DDBJ whole genome shotgun (WGS) entry which is preliminary data.</text>
</comment>
<dbReference type="Proteomes" id="UP000005801">
    <property type="component" value="Unassembled WGS sequence"/>
</dbReference>
<feature type="transmembrane region" description="Helical" evidence="1">
    <location>
        <begin position="62"/>
        <end position="80"/>
    </location>
</feature>
<keyword evidence="3" id="KW-1185">Reference proteome</keyword>
<dbReference type="EMBL" id="ABCS01000024">
    <property type="protein sequence ID" value="EDM79014.1"/>
    <property type="molecule type" value="Genomic_DNA"/>
</dbReference>
<dbReference type="AlphaFoldDB" id="A6G5A2"/>
<accession>A6G5A2</accession>
<evidence type="ECO:0000313" key="3">
    <source>
        <dbReference type="Proteomes" id="UP000005801"/>
    </source>
</evidence>
<reference evidence="2 3" key="1">
    <citation type="submission" date="2007-06" db="EMBL/GenBank/DDBJ databases">
        <authorList>
            <person name="Shimkets L."/>
            <person name="Ferriera S."/>
            <person name="Johnson J."/>
            <person name="Kravitz S."/>
            <person name="Beeson K."/>
            <person name="Sutton G."/>
            <person name="Rogers Y.-H."/>
            <person name="Friedman R."/>
            <person name="Frazier M."/>
            <person name="Venter J.C."/>
        </authorList>
    </citation>
    <scope>NUCLEOTIDE SEQUENCE [LARGE SCALE GENOMIC DNA]</scope>
    <source>
        <strain evidence="2 3">SIR-1</strain>
    </source>
</reference>
<keyword evidence="1" id="KW-0472">Membrane</keyword>
<keyword evidence="1" id="KW-0812">Transmembrane</keyword>
<name>A6G5A2_9BACT</name>
<dbReference type="RefSeq" id="WP_006971901.1">
    <property type="nucleotide sequence ID" value="NZ_ABCS01000024.1"/>
</dbReference>
<evidence type="ECO:0000313" key="2">
    <source>
        <dbReference type="EMBL" id="EDM79014.1"/>
    </source>
</evidence>
<dbReference type="OrthoDB" id="9961828at2"/>
<protein>
    <submittedName>
        <fullName evidence="2">Uncharacterized protein</fullName>
    </submittedName>
</protein>
<sequence length="84" mass="9235">MTQPVQVQPELDPGDRAPAGPGERVAFALAVVALLATHMLAFEQGEHGLVLGWMPRDLAYRVAWMLAAAGVVFWMTARLWPNHE</sequence>
<keyword evidence="1" id="KW-1133">Transmembrane helix</keyword>
<proteinExistence type="predicted"/>
<gene>
    <name evidence="2" type="ORF">PPSIR1_07218</name>
</gene>
<organism evidence="2 3">
    <name type="scientific">Plesiocystis pacifica SIR-1</name>
    <dbReference type="NCBI Taxonomy" id="391625"/>
    <lineage>
        <taxon>Bacteria</taxon>
        <taxon>Pseudomonadati</taxon>
        <taxon>Myxococcota</taxon>
        <taxon>Polyangia</taxon>
        <taxon>Nannocystales</taxon>
        <taxon>Nannocystaceae</taxon>
        <taxon>Plesiocystis</taxon>
    </lineage>
</organism>
<feature type="transmembrane region" description="Helical" evidence="1">
    <location>
        <begin position="25"/>
        <end position="42"/>
    </location>
</feature>